<organism evidence="2 3">
    <name type="scientific">Dreissena polymorpha</name>
    <name type="common">Zebra mussel</name>
    <name type="synonym">Mytilus polymorpha</name>
    <dbReference type="NCBI Taxonomy" id="45954"/>
    <lineage>
        <taxon>Eukaryota</taxon>
        <taxon>Metazoa</taxon>
        <taxon>Spiralia</taxon>
        <taxon>Lophotrochozoa</taxon>
        <taxon>Mollusca</taxon>
        <taxon>Bivalvia</taxon>
        <taxon>Autobranchia</taxon>
        <taxon>Heteroconchia</taxon>
        <taxon>Euheterodonta</taxon>
        <taxon>Imparidentia</taxon>
        <taxon>Neoheterodontei</taxon>
        <taxon>Myida</taxon>
        <taxon>Dreissenoidea</taxon>
        <taxon>Dreissenidae</taxon>
        <taxon>Dreissena</taxon>
    </lineage>
</organism>
<evidence type="ECO:0000313" key="3">
    <source>
        <dbReference type="Proteomes" id="UP000828390"/>
    </source>
</evidence>
<evidence type="ECO:0000256" key="1">
    <source>
        <dbReference type="SAM" id="MobiDB-lite"/>
    </source>
</evidence>
<accession>A0A9D4KVN6</accession>
<dbReference type="Proteomes" id="UP000828390">
    <property type="component" value="Unassembled WGS sequence"/>
</dbReference>
<gene>
    <name evidence="2" type="ORF">DPMN_088770</name>
</gene>
<sequence length="59" mass="6749">MSERKIMGTIEGVITDEQWQKKRWVGNFLELLNMSASANPEAERSPEDTLKTVGRPRLC</sequence>
<protein>
    <submittedName>
        <fullName evidence="2">Uncharacterized protein</fullName>
    </submittedName>
</protein>
<proteinExistence type="predicted"/>
<feature type="compositionally biased region" description="Basic and acidic residues" evidence="1">
    <location>
        <begin position="41"/>
        <end position="50"/>
    </location>
</feature>
<reference evidence="2" key="1">
    <citation type="journal article" date="2019" name="bioRxiv">
        <title>The Genome of the Zebra Mussel, Dreissena polymorpha: A Resource for Invasive Species Research.</title>
        <authorList>
            <person name="McCartney M.A."/>
            <person name="Auch B."/>
            <person name="Kono T."/>
            <person name="Mallez S."/>
            <person name="Zhang Y."/>
            <person name="Obille A."/>
            <person name="Becker A."/>
            <person name="Abrahante J.E."/>
            <person name="Garbe J."/>
            <person name="Badalamenti J.P."/>
            <person name="Herman A."/>
            <person name="Mangelson H."/>
            <person name="Liachko I."/>
            <person name="Sullivan S."/>
            <person name="Sone E.D."/>
            <person name="Koren S."/>
            <person name="Silverstein K.A.T."/>
            <person name="Beckman K.B."/>
            <person name="Gohl D.M."/>
        </authorList>
    </citation>
    <scope>NUCLEOTIDE SEQUENCE</scope>
    <source>
        <strain evidence="2">Duluth1</strain>
        <tissue evidence="2">Whole animal</tissue>
    </source>
</reference>
<dbReference type="AlphaFoldDB" id="A0A9D4KVN6"/>
<name>A0A9D4KVN6_DREPO</name>
<keyword evidence="3" id="KW-1185">Reference proteome</keyword>
<reference evidence="2" key="2">
    <citation type="submission" date="2020-11" db="EMBL/GenBank/DDBJ databases">
        <authorList>
            <person name="McCartney M.A."/>
            <person name="Auch B."/>
            <person name="Kono T."/>
            <person name="Mallez S."/>
            <person name="Becker A."/>
            <person name="Gohl D.M."/>
            <person name="Silverstein K.A.T."/>
            <person name="Koren S."/>
            <person name="Bechman K.B."/>
            <person name="Herman A."/>
            <person name="Abrahante J.E."/>
            <person name="Garbe J."/>
        </authorList>
    </citation>
    <scope>NUCLEOTIDE SEQUENCE</scope>
    <source>
        <strain evidence="2">Duluth1</strain>
        <tissue evidence="2">Whole animal</tissue>
    </source>
</reference>
<comment type="caution">
    <text evidence="2">The sequence shown here is derived from an EMBL/GenBank/DDBJ whole genome shotgun (WGS) entry which is preliminary data.</text>
</comment>
<dbReference type="EMBL" id="JAIWYP010000003">
    <property type="protein sequence ID" value="KAH3846469.1"/>
    <property type="molecule type" value="Genomic_DNA"/>
</dbReference>
<evidence type="ECO:0000313" key="2">
    <source>
        <dbReference type="EMBL" id="KAH3846469.1"/>
    </source>
</evidence>
<feature type="region of interest" description="Disordered" evidence="1">
    <location>
        <begin position="37"/>
        <end position="59"/>
    </location>
</feature>